<feature type="region of interest" description="Disordered" evidence="1">
    <location>
        <begin position="1"/>
        <end position="22"/>
    </location>
</feature>
<dbReference type="Proteomes" id="UP000813444">
    <property type="component" value="Unassembled WGS sequence"/>
</dbReference>
<feature type="transmembrane region" description="Helical" evidence="2">
    <location>
        <begin position="145"/>
        <end position="166"/>
    </location>
</feature>
<comment type="caution">
    <text evidence="3">The sequence shown here is derived from an EMBL/GenBank/DDBJ whole genome shotgun (WGS) entry which is preliminary data.</text>
</comment>
<evidence type="ECO:0000256" key="1">
    <source>
        <dbReference type="SAM" id="MobiDB-lite"/>
    </source>
</evidence>
<dbReference type="AlphaFoldDB" id="A0A8K0SQL8"/>
<dbReference type="EMBL" id="JAGPNK010000010">
    <property type="protein sequence ID" value="KAH7312340.1"/>
    <property type="molecule type" value="Genomic_DNA"/>
</dbReference>
<keyword evidence="2" id="KW-0812">Transmembrane</keyword>
<dbReference type="InterPro" id="IPR029063">
    <property type="entry name" value="SAM-dependent_MTases_sf"/>
</dbReference>
<protein>
    <submittedName>
        <fullName evidence="3">S-adenosyl-L-methionine-dependent methyltransferase</fullName>
    </submittedName>
</protein>
<organism evidence="3 4">
    <name type="scientific">Stachybotrys elegans</name>
    <dbReference type="NCBI Taxonomy" id="80388"/>
    <lineage>
        <taxon>Eukaryota</taxon>
        <taxon>Fungi</taxon>
        <taxon>Dikarya</taxon>
        <taxon>Ascomycota</taxon>
        <taxon>Pezizomycotina</taxon>
        <taxon>Sordariomycetes</taxon>
        <taxon>Hypocreomycetidae</taxon>
        <taxon>Hypocreales</taxon>
        <taxon>Stachybotryaceae</taxon>
        <taxon>Stachybotrys</taxon>
    </lineage>
</organism>
<feature type="transmembrane region" description="Helical" evidence="2">
    <location>
        <begin position="115"/>
        <end position="133"/>
    </location>
</feature>
<accession>A0A8K0SQL8</accession>
<reference evidence="3" key="1">
    <citation type="journal article" date="2021" name="Nat. Commun.">
        <title>Genetic determinants of endophytism in the Arabidopsis root mycobiome.</title>
        <authorList>
            <person name="Mesny F."/>
            <person name="Miyauchi S."/>
            <person name="Thiergart T."/>
            <person name="Pickel B."/>
            <person name="Atanasova L."/>
            <person name="Karlsson M."/>
            <person name="Huettel B."/>
            <person name="Barry K.W."/>
            <person name="Haridas S."/>
            <person name="Chen C."/>
            <person name="Bauer D."/>
            <person name="Andreopoulos W."/>
            <person name="Pangilinan J."/>
            <person name="LaButti K."/>
            <person name="Riley R."/>
            <person name="Lipzen A."/>
            <person name="Clum A."/>
            <person name="Drula E."/>
            <person name="Henrissat B."/>
            <person name="Kohler A."/>
            <person name="Grigoriev I.V."/>
            <person name="Martin F.M."/>
            <person name="Hacquard S."/>
        </authorList>
    </citation>
    <scope>NUCLEOTIDE SEQUENCE</scope>
    <source>
        <strain evidence="3">MPI-CAGE-CH-0235</strain>
    </source>
</reference>
<dbReference type="Pfam" id="PF01564">
    <property type="entry name" value="Spermine_synth"/>
    <property type="match status" value="1"/>
</dbReference>
<name>A0A8K0SQL8_9HYPO</name>
<dbReference type="Gene3D" id="3.40.50.150">
    <property type="entry name" value="Vaccinia Virus protein VP39"/>
    <property type="match status" value="1"/>
</dbReference>
<proteinExistence type="predicted"/>
<keyword evidence="3" id="KW-0808">Transferase</keyword>
<evidence type="ECO:0000313" key="4">
    <source>
        <dbReference type="Proteomes" id="UP000813444"/>
    </source>
</evidence>
<sequence>MPANKRPSKTKGGAGAPEGFTPQRFEKELKDLAAKAKEDTWGRHATDQVLVYVKSLVLLSLLGIYANVSQLALSPVYGSIPSSIYHSKILMVGCFVGWSGNLFLRQKLPLRTENLLPIVAIYIPFIQYFLYQFSDALGPKWGPAVTEGVTLFPLAALSAACVADYLEQAHLSMLPNFIAEAAPGIGSWGVFKLMESTVARHLGIYVGQAFIYTRLGMEILLGASYAIFSPSKFLFLVLPALFHTSFLNTHVQTSWSTAALNETMAAQNFTLLDRQESLTGYISVIESQEAGWRVLRCDHSLLGGDWVMVHGKRIPVKEPVYGVFLMLEAVRLVETEVAIADKDAQALNIGLGIGTTPTAFVEHGINTTVVEIDPVVHEFAVKYFGHKENNPPVLQDAVSYTAELAKAAPESYDYIVHDVFTGGAEPVDLFTLEFLQGLNALLKPEGVIAINYAGDFQLPAPRVVIRTILQIFPTCRIFREAAPDETRAKEDGQDFINTVIFCRKTEKPLTFRPAIEADYLGTQGRRAFLEPKHEVDVEELLAVDEEWGIMRKNETDKLTQWHVTSALGHWDIMRIVVPSKIWEMW</sequence>
<feature type="transmembrane region" description="Helical" evidence="2">
    <location>
        <begin position="219"/>
        <end position="242"/>
    </location>
</feature>
<dbReference type="CDD" id="cd02440">
    <property type="entry name" value="AdoMet_MTases"/>
    <property type="match status" value="1"/>
</dbReference>
<feature type="transmembrane region" description="Helical" evidence="2">
    <location>
        <begin position="49"/>
        <end position="72"/>
    </location>
</feature>
<dbReference type="FunFam" id="3.40.50.150:FF:000288">
    <property type="entry name" value="Spermine/spermidine synthase, putative"/>
    <property type="match status" value="1"/>
</dbReference>
<keyword evidence="4" id="KW-1185">Reference proteome</keyword>
<feature type="transmembrane region" description="Helical" evidence="2">
    <location>
        <begin position="84"/>
        <end position="103"/>
    </location>
</feature>
<dbReference type="SUPFAM" id="SSF53335">
    <property type="entry name" value="S-adenosyl-L-methionine-dependent methyltransferases"/>
    <property type="match status" value="1"/>
</dbReference>
<evidence type="ECO:0000313" key="3">
    <source>
        <dbReference type="EMBL" id="KAH7312340.1"/>
    </source>
</evidence>
<dbReference type="NCBIfam" id="NF037959">
    <property type="entry name" value="MFS_SpdSyn"/>
    <property type="match status" value="1"/>
</dbReference>
<dbReference type="GO" id="GO:0008168">
    <property type="term" value="F:methyltransferase activity"/>
    <property type="evidence" value="ECO:0007669"/>
    <property type="project" value="UniProtKB-KW"/>
</dbReference>
<keyword evidence="3" id="KW-0489">Methyltransferase</keyword>
<gene>
    <name evidence="3" type="ORF">B0I35DRAFT_436737</name>
</gene>
<keyword evidence="2" id="KW-0472">Membrane</keyword>
<evidence type="ECO:0000256" key="2">
    <source>
        <dbReference type="SAM" id="Phobius"/>
    </source>
</evidence>
<dbReference type="OrthoDB" id="2016285at2759"/>
<keyword evidence="2" id="KW-1133">Transmembrane helix</keyword>
<dbReference type="GO" id="GO:0032259">
    <property type="term" value="P:methylation"/>
    <property type="evidence" value="ECO:0007669"/>
    <property type="project" value="UniProtKB-KW"/>
</dbReference>